<evidence type="ECO:0000256" key="1">
    <source>
        <dbReference type="ARBA" id="ARBA00001936"/>
    </source>
</evidence>
<proteinExistence type="predicted"/>
<keyword evidence="7" id="KW-0460">Magnesium</keyword>
<dbReference type="Gene3D" id="3.60.10.10">
    <property type="entry name" value="Endonuclease/exonuclease/phosphatase"/>
    <property type="match status" value="1"/>
</dbReference>
<evidence type="ECO:0000256" key="8">
    <source>
        <dbReference type="ARBA" id="ARBA00023204"/>
    </source>
</evidence>
<reference evidence="10 11" key="1">
    <citation type="submission" date="2020-08" db="EMBL/GenBank/DDBJ databases">
        <title>Arenibacter gaetbuli sp. nov., isolated from a sand dune.</title>
        <authorList>
            <person name="Park S."/>
            <person name="Yoon J.-H."/>
        </authorList>
    </citation>
    <scope>NUCLEOTIDE SEQUENCE [LARGE SCALE GENOMIC DNA]</scope>
    <source>
        <strain evidence="10 11">BSSL-BM3</strain>
    </source>
</reference>
<keyword evidence="4" id="KW-0479">Metal-binding</keyword>
<evidence type="ECO:0000256" key="6">
    <source>
        <dbReference type="ARBA" id="ARBA00022801"/>
    </source>
</evidence>
<dbReference type="InterPro" id="IPR051547">
    <property type="entry name" value="TDP2-like"/>
</dbReference>
<feature type="domain" description="Endonuclease/exonuclease/phosphatase" evidence="9">
    <location>
        <begin position="29"/>
        <end position="290"/>
    </location>
</feature>
<organism evidence="10 11">
    <name type="scientific">Arenibacter arenosicollis</name>
    <dbReference type="NCBI Taxonomy" id="2762274"/>
    <lineage>
        <taxon>Bacteria</taxon>
        <taxon>Pseudomonadati</taxon>
        <taxon>Bacteroidota</taxon>
        <taxon>Flavobacteriia</taxon>
        <taxon>Flavobacteriales</taxon>
        <taxon>Flavobacteriaceae</taxon>
        <taxon>Arenibacter</taxon>
    </lineage>
</organism>
<dbReference type="Proteomes" id="UP000618952">
    <property type="component" value="Unassembled WGS sequence"/>
</dbReference>
<keyword evidence="8" id="KW-0234">DNA repair</keyword>
<evidence type="ECO:0000256" key="7">
    <source>
        <dbReference type="ARBA" id="ARBA00022842"/>
    </source>
</evidence>
<evidence type="ECO:0000256" key="5">
    <source>
        <dbReference type="ARBA" id="ARBA00022763"/>
    </source>
</evidence>
<name>A0ABR7QLK4_9FLAO</name>
<dbReference type="PANTHER" id="PTHR15822">
    <property type="entry name" value="TRAF AND TNF RECEPTOR-ASSOCIATED PROTEIN"/>
    <property type="match status" value="1"/>
</dbReference>
<evidence type="ECO:0000256" key="3">
    <source>
        <dbReference type="ARBA" id="ARBA00022722"/>
    </source>
</evidence>
<protein>
    <submittedName>
        <fullName evidence="10">Endonuclease/exonuclease/phosphatase family protein</fullName>
    </submittedName>
</protein>
<dbReference type="InterPro" id="IPR036691">
    <property type="entry name" value="Endo/exonu/phosph_ase_sf"/>
</dbReference>
<dbReference type="RefSeq" id="WP_187583532.1">
    <property type="nucleotide sequence ID" value="NZ_JACLHY010000006.1"/>
</dbReference>
<gene>
    <name evidence="10" type="ORF">H4O18_08715</name>
</gene>
<keyword evidence="6" id="KW-0378">Hydrolase</keyword>
<dbReference type="GO" id="GO:0004519">
    <property type="term" value="F:endonuclease activity"/>
    <property type="evidence" value="ECO:0007669"/>
    <property type="project" value="UniProtKB-KW"/>
</dbReference>
<dbReference type="Pfam" id="PF03372">
    <property type="entry name" value="Exo_endo_phos"/>
    <property type="match status" value="1"/>
</dbReference>
<keyword evidence="5" id="KW-0227">DNA damage</keyword>
<keyword evidence="10" id="KW-0255">Endonuclease</keyword>
<comment type="caution">
    <text evidence="10">The sequence shown here is derived from an EMBL/GenBank/DDBJ whole genome shotgun (WGS) entry which is preliminary data.</text>
</comment>
<dbReference type="EMBL" id="JACLHY010000006">
    <property type="protein sequence ID" value="MBC8768072.1"/>
    <property type="molecule type" value="Genomic_DNA"/>
</dbReference>
<keyword evidence="11" id="KW-1185">Reference proteome</keyword>
<evidence type="ECO:0000256" key="2">
    <source>
        <dbReference type="ARBA" id="ARBA00001946"/>
    </source>
</evidence>
<evidence type="ECO:0000313" key="10">
    <source>
        <dbReference type="EMBL" id="MBC8768072.1"/>
    </source>
</evidence>
<keyword evidence="3" id="KW-0540">Nuclease</keyword>
<dbReference type="InterPro" id="IPR005135">
    <property type="entry name" value="Endo/exonuclease/phosphatase"/>
</dbReference>
<evidence type="ECO:0000313" key="11">
    <source>
        <dbReference type="Proteomes" id="UP000618952"/>
    </source>
</evidence>
<accession>A0ABR7QLK4</accession>
<dbReference type="SUPFAM" id="SSF56219">
    <property type="entry name" value="DNase I-like"/>
    <property type="match status" value="1"/>
</dbReference>
<evidence type="ECO:0000256" key="4">
    <source>
        <dbReference type="ARBA" id="ARBA00022723"/>
    </source>
</evidence>
<evidence type="ECO:0000259" key="9">
    <source>
        <dbReference type="Pfam" id="PF03372"/>
    </source>
</evidence>
<sequence length="301" mass="34229">MKFRNIFWILVLLPLLLTSQDKKNNFKIITYNIWNGYDWGKDQERREKVQNWIKDQTPDVVALQELCAYTSEKLQVDALSWGHSFSVLLKTTGYSVGFTSKYPIEVKEKITEGMHHGALHCKTNGIDFMVVHLHPGSIARRREEASIVVRKLENIAKTTSNYVVLGDFNAHSPFDADLYDPHGKLLNRLRNSNVGKGLDGNLVNGNFDYAVMSKFLSFPLYDLVQKYSAGLAARGSFPGQVLAEVNNESSEQLVSRLERIDYIMVSPELYMKSLDAKVHNGEGNWYLSDHYPVSASFDLKD</sequence>
<comment type="cofactor">
    <cofactor evidence="2">
        <name>Mg(2+)</name>
        <dbReference type="ChEBI" id="CHEBI:18420"/>
    </cofactor>
</comment>
<comment type="cofactor">
    <cofactor evidence="1">
        <name>Mn(2+)</name>
        <dbReference type="ChEBI" id="CHEBI:29035"/>
    </cofactor>
</comment>
<dbReference type="PANTHER" id="PTHR15822:SF4">
    <property type="entry name" value="TYROSYL-DNA PHOSPHODIESTERASE 2"/>
    <property type="match status" value="1"/>
</dbReference>